<evidence type="ECO:0000313" key="1">
    <source>
        <dbReference type="EMBL" id="KAG0151600.1"/>
    </source>
</evidence>
<protein>
    <submittedName>
        <fullName evidence="1">Uncharacterized protein</fullName>
    </submittedName>
</protein>
<dbReference type="EMBL" id="MU167212">
    <property type="protein sequence ID" value="KAG0151600.1"/>
    <property type="molecule type" value="Genomic_DNA"/>
</dbReference>
<accession>A0A9P6THB5</accession>
<name>A0A9P6THB5_9BASI</name>
<dbReference type="AlphaFoldDB" id="A0A9P6THB5"/>
<gene>
    <name evidence="1" type="ORF">CROQUDRAFT_701615</name>
</gene>
<proteinExistence type="predicted"/>
<sequence length="163" mass="17702">MPVGGLRKPARRITTSASRPIWLRMNVMSFGRPSLSNLNVDFSLISLAQFPASGPFRQEEDNDKNNEPMRNGPGLGILIGLMDGAVAVMARSIIQDGQLKASIDPVERVVTFQREHKVKGDVVVCNVAVGGAKAKGEGVDEFLGIVPATIRRHEVISTCLYFL</sequence>
<organism evidence="1 2">
    <name type="scientific">Cronartium quercuum f. sp. fusiforme G11</name>
    <dbReference type="NCBI Taxonomy" id="708437"/>
    <lineage>
        <taxon>Eukaryota</taxon>
        <taxon>Fungi</taxon>
        <taxon>Dikarya</taxon>
        <taxon>Basidiomycota</taxon>
        <taxon>Pucciniomycotina</taxon>
        <taxon>Pucciniomycetes</taxon>
        <taxon>Pucciniales</taxon>
        <taxon>Coleosporiaceae</taxon>
        <taxon>Cronartium</taxon>
    </lineage>
</organism>
<dbReference type="Proteomes" id="UP000886653">
    <property type="component" value="Unassembled WGS sequence"/>
</dbReference>
<evidence type="ECO:0000313" key="2">
    <source>
        <dbReference type="Proteomes" id="UP000886653"/>
    </source>
</evidence>
<dbReference type="OrthoDB" id="295656at2759"/>
<reference evidence="1" key="1">
    <citation type="submission" date="2013-11" db="EMBL/GenBank/DDBJ databases">
        <title>Genome sequence of the fusiform rust pathogen reveals effectors for host alternation and coevolution with pine.</title>
        <authorList>
            <consortium name="DOE Joint Genome Institute"/>
            <person name="Smith K."/>
            <person name="Pendleton A."/>
            <person name="Kubisiak T."/>
            <person name="Anderson C."/>
            <person name="Salamov A."/>
            <person name="Aerts A."/>
            <person name="Riley R."/>
            <person name="Clum A."/>
            <person name="Lindquist E."/>
            <person name="Ence D."/>
            <person name="Campbell M."/>
            <person name="Kronenberg Z."/>
            <person name="Feau N."/>
            <person name="Dhillon B."/>
            <person name="Hamelin R."/>
            <person name="Burleigh J."/>
            <person name="Smith J."/>
            <person name="Yandell M."/>
            <person name="Nelson C."/>
            <person name="Grigoriev I."/>
            <person name="Davis J."/>
        </authorList>
    </citation>
    <scope>NUCLEOTIDE SEQUENCE</scope>
    <source>
        <strain evidence="1">G11</strain>
    </source>
</reference>
<keyword evidence="2" id="KW-1185">Reference proteome</keyword>
<comment type="caution">
    <text evidence="1">The sequence shown here is derived from an EMBL/GenBank/DDBJ whole genome shotgun (WGS) entry which is preliminary data.</text>
</comment>